<feature type="compositionally biased region" description="Basic residues" evidence="1">
    <location>
        <begin position="69"/>
        <end position="78"/>
    </location>
</feature>
<proteinExistence type="predicted"/>
<feature type="compositionally biased region" description="Low complexity" evidence="1">
    <location>
        <begin position="116"/>
        <end position="125"/>
    </location>
</feature>
<evidence type="ECO:0000313" key="3">
    <source>
        <dbReference type="Proteomes" id="UP000000763"/>
    </source>
</evidence>
<dbReference type="EMBL" id="AP008214">
    <property type="protein sequence ID" value="BAH94373.1"/>
    <property type="molecule type" value="Genomic_DNA"/>
</dbReference>
<feature type="compositionally biased region" description="Basic and acidic residues" evidence="1">
    <location>
        <begin position="10"/>
        <end position="22"/>
    </location>
</feature>
<feature type="region of interest" description="Disordered" evidence="1">
    <location>
        <begin position="1"/>
        <end position="237"/>
    </location>
</feature>
<sequence>AEGDGPLLREVGRPHPHQDDVHAGAGQRRHAADRRRVHHAEHHRFGESPHLLPAAVVDVAAGEPLQDPRRHRHHHDRARRVVDPHADERGRAGDAEEQQRRPHRIAAEEGQHVEGEAAVDAVVVDGEGEDEAAEDEGDDVAHVRPGDVVGGGDPQGREEEQRRHGRDGERHGAGDPPEEHPRQHAQHVPRLAVPVPEVHGGAHRRARRRPRRDRRVLVREQSAHPRRRRRRRRTSTITLRHRPAPRRRQQQRRLHVVRRALAVAAAVLVHADELMDRSPPPPWLASARLVSAGFIAARATLKMDGEVIWPSLNSPEKYAKISKIDDKNI</sequence>
<evidence type="ECO:0000313" key="2">
    <source>
        <dbReference type="EMBL" id="BAH94373.1"/>
    </source>
</evidence>
<feature type="compositionally biased region" description="Basic and acidic residues" evidence="1">
    <location>
        <begin position="79"/>
        <end position="115"/>
    </location>
</feature>
<reference evidence="2 3" key="1">
    <citation type="journal article" date="2005" name="Nature">
        <title>The map-based sequence of the rice genome.</title>
        <authorList>
            <consortium name="International rice genome sequencing project (IRGSP)"/>
            <person name="Matsumoto T."/>
            <person name="Wu J."/>
            <person name="Kanamori H."/>
            <person name="Katayose Y."/>
            <person name="Fujisawa M."/>
            <person name="Namiki N."/>
            <person name="Mizuno H."/>
            <person name="Yamamoto K."/>
            <person name="Antonio B.A."/>
            <person name="Baba T."/>
            <person name="Sakata K."/>
            <person name="Nagamura Y."/>
            <person name="Aoki H."/>
            <person name="Arikawa K."/>
            <person name="Arita K."/>
            <person name="Bito T."/>
            <person name="Chiden Y."/>
            <person name="Fujitsuka N."/>
            <person name="Fukunaka R."/>
            <person name="Hamada M."/>
            <person name="Harada C."/>
            <person name="Hayashi A."/>
            <person name="Hijishita S."/>
            <person name="Honda M."/>
            <person name="Hosokawa S."/>
            <person name="Ichikawa Y."/>
            <person name="Idonuma A."/>
            <person name="Iijima M."/>
            <person name="Ikeda M."/>
            <person name="Ikeno M."/>
            <person name="Ito K."/>
            <person name="Ito S."/>
            <person name="Ito T."/>
            <person name="Ito Y."/>
            <person name="Ito Y."/>
            <person name="Iwabuchi A."/>
            <person name="Kamiya K."/>
            <person name="Karasawa W."/>
            <person name="Kurita K."/>
            <person name="Katagiri S."/>
            <person name="Kikuta A."/>
            <person name="Kobayashi H."/>
            <person name="Kobayashi N."/>
            <person name="Machita K."/>
            <person name="Maehara T."/>
            <person name="Masukawa M."/>
            <person name="Mizubayashi T."/>
            <person name="Mukai Y."/>
            <person name="Nagasaki H."/>
            <person name="Nagata Y."/>
            <person name="Naito S."/>
            <person name="Nakashima M."/>
            <person name="Nakama Y."/>
            <person name="Nakamichi Y."/>
            <person name="Nakamura M."/>
            <person name="Meguro A."/>
            <person name="Negishi M."/>
            <person name="Ohta I."/>
            <person name="Ohta T."/>
            <person name="Okamoto M."/>
            <person name="Ono N."/>
            <person name="Saji S."/>
            <person name="Sakaguchi M."/>
            <person name="Sakai K."/>
            <person name="Shibata M."/>
            <person name="Shimokawa T."/>
            <person name="Song J."/>
            <person name="Takazaki Y."/>
            <person name="Terasawa K."/>
            <person name="Tsugane M."/>
            <person name="Tsuji K."/>
            <person name="Ueda S."/>
            <person name="Waki K."/>
            <person name="Yamagata H."/>
            <person name="Yamamoto M."/>
            <person name="Yamamoto S."/>
            <person name="Yamane H."/>
            <person name="Yoshiki S."/>
            <person name="Yoshihara R."/>
            <person name="Yukawa K."/>
            <person name="Zhong H."/>
            <person name="Yano M."/>
            <person name="Yuan Q."/>
            <person name="Ouyang S."/>
            <person name="Liu J."/>
            <person name="Jones K.M."/>
            <person name="Gansberger K."/>
            <person name="Moffat K."/>
            <person name="Hill J."/>
            <person name="Bera J."/>
            <person name="Fadrosh D."/>
            <person name="Jin S."/>
            <person name="Johri S."/>
            <person name="Kim M."/>
            <person name="Overton L."/>
            <person name="Reardon M."/>
            <person name="Tsitrin T."/>
            <person name="Vuong H."/>
            <person name="Weaver B."/>
            <person name="Ciecko A."/>
            <person name="Tallon L."/>
            <person name="Jackson J."/>
            <person name="Pai G."/>
            <person name="Aken S.V."/>
            <person name="Utterback T."/>
            <person name="Reidmuller S."/>
            <person name="Feldblyum T."/>
            <person name="Hsiao J."/>
            <person name="Zismann V."/>
            <person name="Iobst S."/>
            <person name="de Vazeille A.R."/>
            <person name="Buell C.R."/>
            <person name="Ying K."/>
            <person name="Li Y."/>
            <person name="Lu T."/>
            <person name="Huang Y."/>
            <person name="Zhao Q."/>
            <person name="Feng Q."/>
            <person name="Zhang L."/>
            <person name="Zhu J."/>
            <person name="Weng Q."/>
            <person name="Mu J."/>
            <person name="Lu Y."/>
            <person name="Fan D."/>
            <person name="Liu Y."/>
            <person name="Guan J."/>
            <person name="Zhang Y."/>
            <person name="Yu S."/>
            <person name="Liu X."/>
            <person name="Zhang Y."/>
            <person name="Hong G."/>
            <person name="Han B."/>
            <person name="Choisne N."/>
            <person name="Demange N."/>
            <person name="Orjeda G."/>
            <person name="Samain S."/>
            <person name="Cattolico L."/>
            <person name="Pelletier E."/>
            <person name="Couloux A."/>
            <person name="Segurens B."/>
            <person name="Wincker P."/>
            <person name="D'Hont A."/>
            <person name="Scarpelli C."/>
            <person name="Weissenbach J."/>
            <person name="Salanoubat M."/>
            <person name="Quetier F."/>
            <person name="Yu Y."/>
            <person name="Kim H.R."/>
            <person name="Rambo T."/>
            <person name="Currie J."/>
            <person name="Collura K."/>
            <person name="Luo M."/>
            <person name="Yang T."/>
            <person name="Ammiraju J.S.S."/>
            <person name="Engler F."/>
            <person name="Soderlund C."/>
            <person name="Wing R.A."/>
            <person name="Palmer L.E."/>
            <person name="de la Bastide M."/>
            <person name="Spiegel L."/>
            <person name="Nascimento L."/>
            <person name="Zutavern T."/>
            <person name="O'Shaughnessy A."/>
            <person name="Dike S."/>
            <person name="Dedhia N."/>
            <person name="Preston R."/>
            <person name="Balija V."/>
            <person name="McCombie W.R."/>
            <person name="Chow T."/>
            <person name="Chen H."/>
            <person name="Chung M."/>
            <person name="Chen C."/>
            <person name="Shaw J."/>
            <person name="Wu H."/>
            <person name="Hsiao K."/>
            <person name="Chao Y."/>
            <person name="Chu M."/>
            <person name="Cheng C."/>
            <person name="Hour A."/>
            <person name="Lee P."/>
            <person name="Lin S."/>
            <person name="Lin Y."/>
            <person name="Liou J."/>
            <person name="Liu S."/>
            <person name="Hsing Y."/>
            <person name="Raghuvanshi S."/>
            <person name="Mohanty A."/>
            <person name="Bharti A.K."/>
            <person name="Gaur A."/>
            <person name="Gupta V."/>
            <person name="Kumar D."/>
            <person name="Ravi V."/>
            <person name="Vij S."/>
            <person name="Kapur A."/>
            <person name="Khurana P."/>
            <person name="Khurana P."/>
            <person name="Khurana J.P."/>
            <person name="Tyagi A.K."/>
            <person name="Gaikwad K."/>
            <person name="Singh A."/>
            <person name="Dalal V."/>
            <person name="Srivastava S."/>
            <person name="Dixit A."/>
            <person name="Pal A.K."/>
            <person name="Ghazi I.A."/>
            <person name="Yadav M."/>
            <person name="Pandit A."/>
            <person name="Bhargava A."/>
            <person name="Sureshbabu K."/>
            <person name="Batra K."/>
            <person name="Sharma T.R."/>
            <person name="Mohapatra T."/>
            <person name="Singh N.K."/>
            <person name="Messing J."/>
            <person name="Nelson A.B."/>
            <person name="Fuks G."/>
            <person name="Kavchok S."/>
            <person name="Keizer G."/>
            <person name="Linton E."/>
            <person name="Llaca V."/>
            <person name="Song R."/>
            <person name="Tanyolac B."/>
            <person name="Young S."/>
            <person name="Ho-Il K."/>
            <person name="Hahn J.H."/>
            <person name="Sangsakoo G."/>
            <person name="Vanavichit A."/>
            <person name="de Mattos Luiz.A.T."/>
            <person name="Zimmer P.D."/>
            <person name="Malone G."/>
            <person name="Dellagostin O."/>
            <person name="de Oliveira A.C."/>
            <person name="Bevan M."/>
            <person name="Bancroft I."/>
            <person name="Minx P."/>
            <person name="Cordum H."/>
            <person name="Wilson R."/>
            <person name="Cheng Z."/>
            <person name="Jin W."/>
            <person name="Jiang J."/>
            <person name="Leong S.A."/>
            <person name="Iwama H."/>
            <person name="Gojobori T."/>
            <person name="Itoh T."/>
            <person name="Niimura Y."/>
            <person name="Fujii Y."/>
            <person name="Habara T."/>
            <person name="Sakai H."/>
            <person name="Sato Y."/>
            <person name="Wilson G."/>
            <person name="Kumar K."/>
            <person name="McCouch S."/>
            <person name="Juretic N."/>
            <person name="Hoen D."/>
            <person name="Wright S."/>
            <person name="Bruskiewich R."/>
            <person name="Bureau T."/>
            <person name="Miyao A."/>
            <person name="Hirochika H."/>
            <person name="Nishikawa T."/>
            <person name="Kadowaki K."/>
            <person name="Sugiura M."/>
            <person name="Burr B."/>
            <person name="Sasaki T."/>
        </authorList>
    </citation>
    <scope>NUCLEOTIDE SEQUENCE [LARGE SCALE GENOMIC DNA]</scope>
    <source>
        <strain evidence="3">cv. Nipponbare</strain>
    </source>
</reference>
<reference evidence="3" key="2">
    <citation type="journal article" date="2008" name="Nucleic Acids Res.">
        <title>The rice annotation project database (RAP-DB): 2008 update.</title>
        <authorList>
            <consortium name="The rice annotation project (RAP)"/>
        </authorList>
    </citation>
    <scope>GENOME REANNOTATION</scope>
    <source>
        <strain evidence="3">cv. Nipponbare</strain>
    </source>
</reference>
<organism evidence="2 3">
    <name type="scientific">Oryza sativa subsp. japonica</name>
    <name type="common">Rice</name>
    <dbReference type="NCBI Taxonomy" id="39947"/>
    <lineage>
        <taxon>Eukaryota</taxon>
        <taxon>Viridiplantae</taxon>
        <taxon>Streptophyta</taxon>
        <taxon>Embryophyta</taxon>
        <taxon>Tracheophyta</taxon>
        <taxon>Spermatophyta</taxon>
        <taxon>Magnoliopsida</taxon>
        <taxon>Liliopsida</taxon>
        <taxon>Poales</taxon>
        <taxon>Poaceae</taxon>
        <taxon>BOP clade</taxon>
        <taxon>Oryzoideae</taxon>
        <taxon>Oryzeae</taxon>
        <taxon>Oryzinae</taxon>
        <taxon>Oryza</taxon>
        <taxon>Oryza sativa</taxon>
    </lineage>
</organism>
<accession>C7J5P0</accession>
<feature type="non-terminal residue" evidence="2">
    <location>
        <position position="1"/>
    </location>
</feature>
<feature type="compositionally biased region" description="Acidic residues" evidence="1">
    <location>
        <begin position="126"/>
        <end position="138"/>
    </location>
</feature>
<evidence type="ECO:0000256" key="1">
    <source>
        <dbReference type="SAM" id="MobiDB-lite"/>
    </source>
</evidence>
<protein>
    <submittedName>
        <fullName evidence="2">Os08g0503600 protein</fullName>
    </submittedName>
</protein>
<dbReference type="AlphaFoldDB" id="C7J5P0"/>
<feature type="compositionally biased region" description="Basic residues" evidence="1">
    <location>
        <begin position="201"/>
        <end position="214"/>
    </location>
</feature>
<name>C7J5P0_ORYSJ</name>
<feature type="compositionally biased region" description="Basic residues" evidence="1">
    <location>
        <begin position="224"/>
        <end position="237"/>
    </location>
</feature>
<dbReference type="Proteomes" id="UP000000763">
    <property type="component" value="Chromosome 8"/>
</dbReference>
<gene>
    <name evidence="2" type="ordered locus">Os08g0503600</name>
</gene>
<feature type="compositionally biased region" description="Basic residues" evidence="1">
    <location>
        <begin position="27"/>
        <end position="42"/>
    </location>
</feature>
<dbReference type="KEGG" id="dosa:Os08g0503600"/>
<feature type="compositionally biased region" description="Basic and acidic residues" evidence="1">
    <location>
        <begin position="155"/>
        <end position="182"/>
    </location>
</feature>